<feature type="transmembrane region" description="Helical" evidence="5">
    <location>
        <begin position="162"/>
        <end position="183"/>
    </location>
</feature>
<feature type="transmembrane region" description="Helical" evidence="5">
    <location>
        <begin position="368"/>
        <end position="389"/>
    </location>
</feature>
<comment type="similarity">
    <text evidence="5">Belongs to the complex I subunit 2 family.</text>
</comment>
<sequence>MGVEVTSAAGLAALLPEAVVALTAVAGLLVGSWLPRGRQGWVRGLAVVAALGALAGAAGGLGGTPIALASGYAVDTATGVARVVVLVGVVVVLVLSADHVAGSRRESEFCVLVLLGGLGAMVVAGASDLLVLAVGVLLASVPLYALAGFGKDAGGTEAALKYYLVGALLGVVLLAGVTLLLGAGGATSYAELSVALPKAPAGVVTAGTVAVLAGLLFKAGAVPAHFWVPDVAEGASAPVAAFVTTVPKIGAVVAIYRLGTQLEVADVVAWPALVAVVAAASMTLGNLAAFFTGQVRRLLGYSTIAQVGYVLLAAAAAGQTGLALPGLLYYLAAYLVTNLGAFAVVCALPRAATPDDYAGLFRRRPWLALGLTVCLLGFVGTPPTAVFVGKLSVFAAGVDAGLAWLVVLAVANTVASLFYYLRWLRPVFRQVPLGSVSKPTVAEARSWPGEFTSPGRWSARVAVAAAVATLGVGVAAEAFLSGVQGARLLP</sequence>
<feature type="transmembrane region" description="Helical" evidence="5">
    <location>
        <begin position="328"/>
        <end position="348"/>
    </location>
</feature>
<feature type="transmembrane region" description="Helical" evidence="5">
    <location>
        <begin position="461"/>
        <end position="480"/>
    </location>
</feature>
<dbReference type="InterPro" id="IPR001750">
    <property type="entry name" value="ND/Mrp_TM"/>
</dbReference>
<feature type="transmembrane region" description="Helical" evidence="5">
    <location>
        <begin position="401"/>
        <end position="421"/>
    </location>
</feature>
<evidence type="ECO:0000256" key="2">
    <source>
        <dbReference type="ARBA" id="ARBA00022692"/>
    </source>
</evidence>
<keyword evidence="5" id="KW-0813">Transport</keyword>
<protein>
    <recommendedName>
        <fullName evidence="5">NADH-quinone oxidoreductase subunit N</fullName>
        <ecNumber evidence="5">7.1.1.-</ecNumber>
    </recommendedName>
    <alternativeName>
        <fullName evidence="5">NADH dehydrogenase I subunit N</fullName>
    </alternativeName>
    <alternativeName>
        <fullName evidence="5">NDH-1 subunit N</fullName>
    </alternativeName>
</protein>
<keyword evidence="5" id="KW-0874">Quinone</keyword>
<evidence type="ECO:0000256" key="5">
    <source>
        <dbReference type="HAMAP-Rule" id="MF_00445"/>
    </source>
</evidence>
<gene>
    <name evidence="5" type="primary">nuoN</name>
    <name evidence="8" type="ORF">GCM10022402_30640</name>
</gene>
<feature type="transmembrane region" description="Helical" evidence="5">
    <location>
        <begin position="79"/>
        <end position="97"/>
    </location>
</feature>
<evidence type="ECO:0000256" key="6">
    <source>
        <dbReference type="RuleBase" id="RU000320"/>
    </source>
</evidence>
<evidence type="ECO:0000259" key="7">
    <source>
        <dbReference type="Pfam" id="PF00361"/>
    </source>
</evidence>
<dbReference type="EC" id="7.1.1.-" evidence="5"/>
<feature type="transmembrane region" description="Helical" evidence="5">
    <location>
        <begin position="12"/>
        <end position="34"/>
    </location>
</feature>
<comment type="caution">
    <text evidence="8">The sequence shown here is derived from an EMBL/GenBank/DDBJ whole genome shotgun (WGS) entry which is preliminary data.</text>
</comment>
<evidence type="ECO:0000256" key="1">
    <source>
        <dbReference type="ARBA" id="ARBA00004127"/>
    </source>
</evidence>
<comment type="catalytic activity">
    <reaction evidence="5">
        <text>a quinone + NADH + 5 H(+)(in) = a quinol + NAD(+) + 4 H(+)(out)</text>
        <dbReference type="Rhea" id="RHEA:57888"/>
        <dbReference type="ChEBI" id="CHEBI:15378"/>
        <dbReference type="ChEBI" id="CHEBI:24646"/>
        <dbReference type="ChEBI" id="CHEBI:57540"/>
        <dbReference type="ChEBI" id="CHEBI:57945"/>
        <dbReference type="ChEBI" id="CHEBI:132124"/>
    </reaction>
</comment>
<accession>A0ABP7FWN0</accession>
<keyword evidence="5" id="KW-1278">Translocase</keyword>
<name>A0ABP7FWN0_9ACTN</name>
<feature type="transmembrane region" description="Helical" evidence="5">
    <location>
        <begin position="109"/>
        <end position="126"/>
    </location>
</feature>
<keyword evidence="4 5" id="KW-0472">Membrane</keyword>
<reference evidence="9" key="1">
    <citation type="journal article" date="2019" name="Int. J. Syst. Evol. Microbiol.">
        <title>The Global Catalogue of Microorganisms (GCM) 10K type strain sequencing project: providing services to taxonomists for standard genome sequencing and annotation.</title>
        <authorList>
            <consortium name="The Broad Institute Genomics Platform"/>
            <consortium name="The Broad Institute Genome Sequencing Center for Infectious Disease"/>
            <person name="Wu L."/>
            <person name="Ma J."/>
        </authorList>
    </citation>
    <scope>NUCLEOTIDE SEQUENCE [LARGE SCALE GENOMIC DNA]</scope>
    <source>
        <strain evidence="9">JCM 17137</strain>
    </source>
</reference>
<feature type="domain" description="NADH:quinone oxidoreductase/Mrp antiporter transmembrane" evidence="7">
    <location>
        <begin position="126"/>
        <end position="414"/>
    </location>
</feature>
<keyword evidence="3 5" id="KW-1133">Transmembrane helix</keyword>
<proteinExistence type="inferred from homology"/>
<dbReference type="PANTHER" id="PTHR22773">
    <property type="entry name" value="NADH DEHYDROGENASE"/>
    <property type="match status" value="1"/>
</dbReference>
<dbReference type="InterPro" id="IPR010096">
    <property type="entry name" value="NADH-Q_OxRdtase_suN/2"/>
</dbReference>
<comment type="function">
    <text evidence="5">NDH-1 shuttles electrons from NADH, via FMN and iron-sulfur (Fe-S) centers, to quinones in the respiratory chain. The immediate electron acceptor for the enzyme in this species is believed to be a menaquinone. Couples the redox reaction to proton translocation (for every two electrons transferred, four hydrogen ions are translocated across the cytoplasmic membrane), and thus conserves the redox energy in a proton gradient.</text>
</comment>
<keyword evidence="9" id="KW-1185">Reference proteome</keyword>
<evidence type="ECO:0000313" key="8">
    <source>
        <dbReference type="EMBL" id="GAA3749299.1"/>
    </source>
</evidence>
<dbReference type="EMBL" id="BAABDD010000013">
    <property type="protein sequence ID" value="GAA3749299.1"/>
    <property type="molecule type" value="Genomic_DNA"/>
</dbReference>
<evidence type="ECO:0000256" key="4">
    <source>
        <dbReference type="ARBA" id="ARBA00023136"/>
    </source>
</evidence>
<feature type="transmembrane region" description="Helical" evidence="5">
    <location>
        <begin position="203"/>
        <end position="228"/>
    </location>
</feature>
<feature type="transmembrane region" description="Helical" evidence="5">
    <location>
        <begin position="298"/>
        <end position="316"/>
    </location>
</feature>
<feature type="transmembrane region" description="Helical" evidence="5">
    <location>
        <begin position="132"/>
        <end position="150"/>
    </location>
</feature>
<dbReference type="Pfam" id="PF00361">
    <property type="entry name" value="Proton_antipo_M"/>
    <property type="match status" value="1"/>
</dbReference>
<dbReference type="Proteomes" id="UP001500908">
    <property type="component" value="Unassembled WGS sequence"/>
</dbReference>
<comment type="subcellular location">
    <subcellularLocation>
        <location evidence="5">Cell membrane</location>
        <topology evidence="5">Multi-pass membrane protein</topology>
    </subcellularLocation>
    <subcellularLocation>
        <location evidence="1">Endomembrane system</location>
        <topology evidence="1">Multi-pass membrane protein</topology>
    </subcellularLocation>
    <subcellularLocation>
        <location evidence="6">Membrane</location>
        <topology evidence="6">Multi-pass membrane protein</topology>
    </subcellularLocation>
</comment>
<feature type="transmembrane region" description="Helical" evidence="5">
    <location>
        <begin position="46"/>
        <end position="73"/>
    </location>
</feature>
<feature type="transmembrane region" description="Helical" evidence="5">
    <location>
        <begin position="268"/>
        <end position="291"/>
    </location>
</feature>
<comment type="subunit">
    <text evidence="5">NDH-1 is composed of 14 different subunits. Subunits NuoA, H, J, K, L, M, N constitute the membrane sector of the complex.</text>
</comment>
<evidence type="ECO:0000256" key="3">
    <source>
        <dbReference type="ARBA" id="ARBA00022989"/>
    </source>
</evidence>
<keyword evidence="5" id="KW-1003">Cell membrane</keyword>
<evidence type="ECO:0000313" key="9">
    <source>
        <dbReference type="Proteomes" id="UP001500908"/>
    </source>
</evidence>
<feature type="transmembrane region" description="Helical" evidence="5">
    <location>
        <begin position="235"/>
        <end position="256"/>
    </location>
</feature>
<keyword evidence="5" id="KW-0520">NAD</keyword>
<keyword evidence="2 5" id="KW-0812">Transmembrane</keyword>
<organism evidence="8 9">
    <name type="scientific">Salinactinospora qingdaonensis</name>
    <dbReference type="NCBI Taxonomy" id="702744"/>
    <lineage>
        <taxon>Bacteria</taxon>
        <taxon>Bacillati</taxon>
        <taxon>Actinomycetota</taxon>
        <taxon>Actinomycetes</taxon>
        <taxon>Streptosporangiales</taxon>
        <taxon>Nocardiopsidaceae</taxon>
        <taxon>Salinactinospora</taxon>
    </lineage>
</organism>
<dbReference type="HAMAP" id="MF_00445">
    <property type="entry name" value="NDH1_NuoN_1"/>
    <property type="match status" value="1"/>
</dbReference>